<proteinExistence type="predicted"/>
<protein>
    <submittedName>
        <fullName evidence="1">Uncharacterized protein</fullName>
    </submittedName>
</protein>
<keyword evidence="2" id="KW-1185">Reference proteome</keyword>
<evidence type="ECO:0000313" key="1">
    <source>
        <dbReference type="EMBL" id="CAJ0596008.1"/>
    </source>
</evidence>
<comment type="caution">
    <text evidence="1">The sequence shown here is derived from an EMBL/GenBank/DDBJ whole genome shotgun (WGS) entry which is preliminary data.</text>
</comment>
<reference evidence="1" key="1">
    <citation type="submission" date="2023-07" db="EMBL/GenBank/DDBJ databases">
        <authorList>
            <consortium name="CYATHOMIX"/>
        </authorList>
    </citation>
    <scope>NUCLEOTIDE SEQUENCE</scope>
    <source>
        <strain evidence="1">N/A</strain>
    </source>
</reference>
<evidence type="ECO:0000313" key="2">
    <source>
        <dbReference type="Proteomes" id="UP001176961"/>
    </source>
</evidence>
<dbReference type="AlphaFoldDB" id="A0AA36GPT7"/>
<gene>
    <name evidence="1" type="ORF">CYNAS_LOCUS7991</name>
</gene>
<organism evidence="1 2">
    <name type="scientific">Cylicocyclus nassatus</name>
    <name type="common">Nematode worm</name>
    <dbReference type="NCBI Taxonomy" id="53992"/>
    <lineage>
        <taxon>Eukaryota</taxon>
        <taxon>Metazoa</taxon>
        <taxon>Ecdysozoa</taxon>
        <taxon>Nematoda</taxon>
        <taxon>Chromadorea</taxon>
        <taxon>Rhabditida</taxon>
        <taxon>Rhabditina</taxon>
        <taxon>Rhabditomorpha</taxon>
        <taxon>Strongyloidea</taxon>
        <taxon>Strongylidae</taxon>
        <taxon>Cylicocyclus</taxon>
    </lineage>
</organism>
<feature type="non-terminal residue" evidence="1">
    <location>
        <position position="1"/>
    </location>
</feature>
<accession>A0AA36GPT7</accession>
<dbReference type="Proteomes" id="UP001176961">
    <property type="component" value="Unassembled WGS sequence"/>
</dbReference>
<name>A0AA36GPT7_CYLNA</name>
<sequence>SKTYVLAVFAPSNVDFRIQRLRITPDLPLLYLRPKKIGGVMDSQPNLAYIMYGVCEFSTLELGEFLRVAEDR</sequence>
<dbReference type="EMBL" id="CATQJL010000112">
    <property type="protein sequence ID" value="CAJ0596008.1"/>
    <property type="molecule type" value="Genomic_DNA"/>
</dbReference>